<evidence type="ECO:0000313" key="3">
    <source>
        <dbReference type="EMBL" id="OAD46138.1"/>
    </source>
</evidence>
<dbReference type="SUPFAM" id="SSF53756">
    <property type="entry name" value="UDP-Glycosyltransferase/glycogen phosphorylase"/>
    <property type="match status" value="1"/>
</dbReference>
<dbReference type="RefSeq" id="WP_068448452.1">
    <property type="nucleotide sequence ID" value="NZ_CP150660.1"/>
</dbReference>
<dbReference type="STRING" id="1333662.LPB303_04275"/>
<dbReference type="AlphaFoldDB" id="A0A176TDZ0"/>
<evidence type="ECO:0000256" key="1">
    <source>
        <dbReference type="RuleBase" id="RU003513"/>
    </source>
</evidence>
<evidence type="ECO:0000259" key="2">
    <source>
        <dbReference type="Pfam" id="PF02350"/>
    </source>
</evidence>
<dbReference type="Pfam" id="PF02350">
    <property type="entry name" value="Epimerase_2"/>
    <property type="match status" value="1"/>
</dbReference>
<dbReference type="Proteomes" id="UP000076923">
    <property type="component" value="Unassembled WGS sequence"/>
</dbReference>
<keyword evidence="1" id="KW-0413">Isomerase</keyword>
<name>A0A176TDZ0_9FLAO</name>
<comment type="similarity">
    <text evidence="1">Belongs to the UDP-N-acetylglucosamine 2-epimerase family.</text>
</comment>
<dbReference type="InterPro" id="IPR003331">
    <property type="entry name" value="UDP_GlcNAc_Epimerase_2_dom"/>
</dbReference>
<dbReference type="EMBL" id="LVWE01000005">
    <property type="protein sequence ID" value="OAD46138.1"/>
    <property type="molecule type" value="Genomic_DNA"/>
</dbReference>
<organism evidence="3 4">
    <name type="scientific">Polaribacter atrinae</name>
    <dbReference type="NCBI Taxonomy" id="1333662"/>
    <lineage>
        <taxon>Bacteria</taxon>
        <taxon>Pseudomonadati</taxon>
        <taxon>Bacteroidota</taxon>
        <taxon>Flavobacteriia</taxon>
        <taxon>Flavobacteriales</taxon>
        <taxon>Flavobacteriaceae</taxon>
    </lineage>
</organism>
<dbReference type="InterPro" id="IPR043148">
    <property type="entry name" value="TagF_C"/>
</dbReference>
<feature type="domain" description="UDP-N-acetylglucosamine 2-epimerase" evidence="2">
    <location>
        <begin position="160"/>
        <end position="340"/>
    </location>
</feature>
<sequence>MVLKKIKKYIVKRLLGENIFLSNYFLKTKKEIISYVLSSIFFCEKNKEDSYNFLITSKAEIRIFTPLINYFLKEKKHKIFIIYLSNYFLNDNLTKKINNSENIFIVNSPIPIINSIKNKKSVNIICLDFVLFYKSHFKGVDFIRFLKSKKAKTTCIQHGGCQDDNIKGQITSTSDYQIVFGKIIYDELVFGGRKVKNTYLTGNPNHDKVSLQNNLSSSLKAKVINKRKIILVATCLHTEYNYKENPEVYYIDYITNIYKSIDFTNCFLIVKMHPQDSVNPNIYENVMKDLKLSLNNIQFIYPNDRVFSVYDYIKISDLVISRSSTVIEEALLLGKNIIAYDLFEDGPSIHYSKLEKYEQYKKIVETEINLKKAIEYFINKKVDYKKHKSDMVENFTYKLDGESLQRVVNALEDISKK</sequence>
<evidence type="ECO:0000313" key="4">
    <source>
        <dbReference type="Proteomes" id="UP000076923"/>
    </source>
</evidence>
<comment type="caution">
    <text evidence="3">The sequence shown here is derived from an EMBL/GenBank/DDBJ whole genome shotgun (WGS) entry which is preliminary data.</text>
</comment>
<proteinExistence type="inferred from homology"/>
<dbReference type="OrthoDB" id="1435186at2"/>
<gene>
    <name evidence="3" type="ORF">LPB303_04275</name>
</gene>
<protein>
    <recommendedName>
        <fullName evidence="2">UDP-N-acetylglucosamine 2-epimerase domain-containing protein</fullName>
    </recommendedName>
</protein>
<dbReference type="GO" id="GO:0016853">
    <property type="term" value="F:isomerase activity"/>
    <property type="evidence" value="ECO:0007669"/>
    <property type="project" value="UniProtKB-KW"/>
</dbReference>
<dbReference type="Gene3D" id="3.40.50.12580">
    <property type="match status" value="1"/>
</dbReference>
<keyword evidence="4" id="KW-1185">Reference proteome</keyword>
<reference evidence="3 4" key="1">
    <citation type="submission" date="2016-02" db="EMBL/GenBank/DDBJ databases">
        <title>Draft genome sequence of Polaribacter atrinae KACC17473.</title>
        <authorList>
            <person name="Shin S.-K."/>
            <person name="Yi H."/>
        </authorList>
    </citation>
    <scope>NUCLEOTIDE SEQUENCE [LARGE SCALE GENOMIC DNA]</scope>
    <source>
        <strain evidence="3 4">KACC 17473</strain>
    </source>
</reference>
<accession>A0A176TDZ0</accession>